<protein>
    <submittedName>
        <fullName evidence="2">Uncharacterized protein</fullName>
    </submittedName>
</protein>
<feature type="transmembrane region" description="Helical" evidence="1">
    <location>
        <begin position="6"/>
        <end position="34"/>
    </location>
</feature>
<dbReference type="EMBL" id="BK015537">
    <property type="protein sequence ID" value="DAE11834.1"/>
    <property type="molecule type" value="Genomic_DNA"/>
</dbReference>
<reference evidence="2" key="1">
    <citation type="journal article" date="2021" name="Proc. Natl. Acad. Sci. U.S.A.">
        <title>A Catalog of Tens of Thousands of Viruses from Human Metagenomes Reveals Hidden Associations with Chronic Diseases.</title>
        <authorList>
            <person name="Tisza M.J."/>
            <person name="Buck C.B."/>
        </authorList>
    </citation>
    <scope>NUCLEOTIDE SEQUENCE</scope>
    <source>
        <strain evidence="2">CtXwe21</strain>
    </source>
</reference>
<keyword evidence="1" id="KW-1133">Transmembrane helix</keyword>
<keyword evidence="1" id="KW-0472">Membrane</keyword>
<organism evidence="2">
    <name type="scientific">Myoviridae sp. ctXwe21</name>
    <dbReference type="NCBI Taxonomy" id="2825123"/>
    <lineage>
        <taxon>Viruses</taxon>
        <taxon>Duplodnaviria</taxon>
        <taxon>Heunggongvirae</taxon>
        <taxon>Uroviricota</taxon>
        <taxon>Caudoviricetes</taxon>
    </lineage>
</organism>
<evidence type="ECO:0000313" key="2">
    <source>
        <dbReference type="EMBL" id="DAE11834.1"/>
    </source>
</evidence>
<evidence type="ECO:0000256" key="1">
    <source>
        <dbReference type="SAM" id="Phobius"/>
    </source>
</evidence>
<keyword evidence="1" id="KW-0812">Transmembrane</keyword>
<name>A0A8S5PY76_9CAUD</name>
<sequence>MCLLWYYIFTYSCGCILCYKCLIYSILCCVYYVFYSMCIL</sequence>
<proteinExistence type="predicted"/>
<accession>A0A8S5PY76</accession>